<dbReference type="GO" id="GO:0003677">
    <property type="term" value="F:DNA binding"/>
    <property type="evidence" value="ECO:0007669"/>
    <property type="project" value="UniProtKB-KW"/>
</dbReference>
<feature type="domain" description="HTH cro/C1-type" evidence="2">
    <location>
        <begin position="6"/>
        <end position="60"/>
    </location>
</feature>
<keyword evidence="4" id="KW-1185">Reference proteome</keyword>
<dbReference type="SUPFAM" id="SSF47413">
    <property type="entry name" value="lambda repressor-like DNA-binding domains"/>
    <property type="match status" value="1"/>
</dbReference>
<name>A0A6A7K9I9_9FIRM</name>
<dbReference type="PROSITE" id="PS50943">
    <property type="entry name" value="HTH_CROC1"/>
    <property type="match status" value="1"/>
</dbReference>
<accession>A0A6A7K9I9</accession>
<dbReference type="InterPro" id="IPR010982">
    <property type="entry name" value="Lambda_DNA-bd_dom_sf"/>
</dbReference>
<dbReference type="Gene3D" id="1.10.260.40">
    <property type="entry name" value="lambda repressor-like DNA-binding domains"/>
    <property type="match status" value="1"/>
</dbReference>
<dbReference type="Pfam" id="PF01381">
    <property type="entry name" value="HTH_3"/>
    <property type="match status" value="1"/>
</dbReference>
<keyword evidence="1" id="KW-0238">DNA-binding</keyword>
<protein>
    <submittedName>
        <fullName evidence="3">Helix-turn-helix domain-containing protein</fullName>
    </submittedName>
</protein>
<dbReference type="InterPro" id="IPR001387">
    <property type="entry name" value="Cro/C1-type_HTH"/>
</dbReference>
<evidence type="ECO:0000313" key="4">
    <source>
        <dbReference type="Proteomes" id="UP000440004"/>
    </source>
</evidence>
<evidence type="ECO:0000313" key="3">
    <source>
        <dbReference type="EMBL" id="MPW26148.1"/>
    </source>
</evidence>
<evidence type="ECO:0000259" key="2">
    <source>
        <dbReference type="PROSITE" id="PS50943"/>
    </source>
</evidence>
<proteinExistence type="predicted"/>
<evidence type="ECO:0000256" key="1">
    <source>
        <dbReference type="ARBA" id="ARBA00023125"/>
    </source>
</evidence>
<organism evidence="3 4">
    <name type="scientific">Alkalibaculum sporogenes</name>
    <dbReference type="NCBI Taxonomy" id="2655001"/>
    <lineage>
        <taxon>Bacteria</taxon>
        <taxon>Bacillati</taxon>
        <taxon>Bacillota</taxon>
        <taxon>Clostridia</taxon>
        <taxon>Eubacteriales</taxon>
        <taxon>Eubacteriaceae</taxon>
        <taxon>Alkalibaculum</taxon>
    </lineage>
</organism>
<dbReference type="EMBL" id="WHNX01000014">
    <property type="protein sequence ID" value="MPW26148.1"/>
    <property type="molecule type" value="Genomic_DNA"/>
</dbReference>
<dbReference type="RefSeq" id="WP_152804365.1">
    <property type="nucleotide sequence ID" value="NZ_WHNX01000014.1"/>
</dbReference>
<reference evidence="3 4" key="1">
    <citation type="submission" date="2019-10" db="EMBL/GenBank/DDBJ databases">
        <title>Alkalibaculum tamaniensis sp.nov., a new alkaliphilic acetogen, isolated on methoxylated aromatics from a mud volcano.</title>
        <authorList>
            <person name="Khomyakova M.A."/>
            <person name="Merkel A.Y."/>
            <person name="Bonch-Osmolovskaya E.A."/>
            <person name="Slobodkin A.I."/>
        </authorList>
    </citation>
    <scope>NUCLEOTIDE SEQUENCE [LARGE SCALE GENOMIC DNA]</scope>
    <source>
        <strain evidence="3 4">M08DMB</strain>
    </source>
</reference>
<dbReference type="AlphaFoldDB" id="A0A6A7K9I9"/>
<dbReference type="SMART" id="SM00530">
    <property type="entry name" value="HTH_XRE"/>
    <property type="match status" value="1"/>
</dbReference>
<sequence>MFSSRLKELRSQSKYTQEKIAEILKISRVAYTKYESGENMPTPDNLEKLADIFNVSIDYLLGRTNNPHPYHDLNEQVDIEIIVRELLSDAEMCHALQSLKNWTIDEKNLLITIIEGQKLLKEKQNLSDITKNL</sequence>
<gene>
    <name evidence="3" type="ORF">GC105_10140</name>
</gene>
<dbReference type="CDD" id="cd00093">
    <property type="entry name" value="HTH_XRE"/>
    <property type="match status" value="1"/>
</dbReference>
<dbReference type="PANTHER" id="PTHR46558:SF14">
    <property type="entry name" value="HTH-TYPE TRANSCRIPTIONAL REGULATOR ANSR"/>
    <property type="match status" value="1"/>
</dbReference>
<comment type="caution">
    <text evidence="3">The sequence shown here is derived from an EMBL/GenBank/DDBJ whole genome shotgun (WGS) entry which is preliminary data.</text>
</comment>
<dbReference type="Proteomes" id="UP000440004">
    <property type="component" value="Unassembled WGS sequence"/>
</dbReference>
<dbReference type="PANTHER" id="PTHR46558">
    <property type="entry name" value="TRACRIPTIONAL REGULATORY PROTEIN-RELATED-RELATED"/>
    <property type="match status" value="1"/>
</dbReference>